<feature type="repeat" description="PPR" evidence="2">
    <location>
        <begin position="507"/>
        <end position="541"/>
    </location>
</feature>
<feature type="repeat" description="PPR" evidence="2">
    <location>
        <begin position="283"/>
        <end position="317"/>
    </location>
</feature>
<evidence type="ECO:0000256" key="2">
    <source>
        <dbReference type="PROSITE-ProRule" id="PRU00708"/>
    </source>
</evidence>
<dbReference type="SUPFAM" id="SSF48452">
    <property type="entry name" value="TPR-like"/>
    <property type="match status" value="1"/>
</dbReference>
<dbReference type="Gene3D" id="1.25.40.10">
    <property type="entry name" value="Tetratricopeptide repeat domain"/>
    <property type="match status" value="5"/>
</dbReference>
<feature type="repeat" description="PPR" evidence="2">
    <location>
        <begin position="636"/>
        <end position="670"/>
    </location>
</feature>
<proteinExistence type="predicted"/>
<evidence type="ECO:0000313" key="5">
    <source>
        <dbReference type="Proteomes" id="UP000041254"/>
    </source>
</evidence>
<dbReference type="OMA" id="GNCENGK"/>
<dbReference type="Pfam" id="PF13041">
    <property type="entry name" value="PPR_2"/>
    <property type="match status" value="5"/>
</dbReference>
<feature type="region of interest" description="Disordered" evidence="3">
    <location>
        <begin position="132"/>
        <end position="170"/>
    </location>
</feature>
<dbReference type="Pfam" id="PF01535">
    <property type="entry name" value="PPR"/>
    <property type="match status" value="3"/>
</dbReference>
<feature type="repeat" description="PPR" evidence="2">
    <location>
        <begin position="542"/>
        <end position="576"/>
    </location>
</feature>
<dbReference type="OrthoDB" id="185373at2759"/>
<feature type="compositionally biased region" description="Polar residues" evidence="3">
    <location>
        <begin position="27"/>
        <end position="52"/>
    </location>
</feature>
<dbReference type="EMBL" id="CDMY01000253">
    <property type="protein sequence ID" value="CEL97092.1"/>
    <property type="molecule type" value="Genomic_DNA"/>
</dbReference>
<dbReference type="VEuPathDB" id="CryptoDB:Vbra_5063"/>
<dbReference type="InterPro" id="IPR011990">
    <property type="entry name" value="TPR-like_helical_dom_sf"/>
</dbReference>
<keyword evidence="5" id="KW-1185">Reference proteome</keyword>
<dbReference type="GO" id="GO:0003729">
    <property type="term" value="F:mRNA binding"/>
    <property type="evidence" value="ECO:0007669"/>
    <property type="project" value="TreeGrafter"/>
</dbReference>
<dbReference type="PANTHER" id="PTHR47933">
    <property type="entry name" value="PENTATRICOPEPTIDE REPEAT-CONTAINING PROTEIN 1, MITOCHONDRIAL"/>
    <property type="match status" value="1"/>
</dbReference>
<gene>
    <name evidence="4" type="ORF">Vbra_5063</name>
</gene>
<dbReference type="PROSITE" id="PS51375">
    <property type="entry name" value="PPR"/>
    <property type="match status" value="9"/>
</dbReference>
<feature type="compositionally biased region" description="Low complexity" evidence="3">
    <location>
        <begin position="132"/>
        <end position="151"/>
    </location>
</feature>
<dbReference type="AlphaFoldDB" id="A0A0G4EKK7"/>
<feature type="repeat" description="PPR" evidence="2">
    <location>
        <begin position="730"/>
        <end position="764"/>
    </location>
</feature>
<organism evidence="4 5">
    <name type="scientific">Vitrella brassicaformis (strain CCMP3155)</name>
    <dbReference type="NCBI Taxonomy" id="1169540"/>
    <lineage>
        <taxon>Eukaryota</taxon>
        <taxon>Sar</taxon>
        <taxon>Alveolata</taxon>
        <taxon>Colpodellida</taxon>
        <taxon>Vitrellaceae</taxon>
        <taxon>Vitrella</taxon>
    </lineage>
</organism>
<feature type="region of interest" description="Disordered" evidence="3">
    <location>
        <begin position="13"/>
        <end position="74"/>
    </location>
</feature>
<dbReference type="PANTHER" id="PTHR47933:SF11">
    <property type="entry name" value="PENTATRICOPEPTIDE REPEAT-CONTAINING PROTEIN 2"/>
    <property type="match status" value="1"/>
</dbReference>
<evidence type="ECO:0000256" key="3">
    <source>
        <dbReference type="SAM" id="MobiDB-lite"/>
    </source>
</evidence>
<dbReference type="Proteomes" id="UP000041254">
    <property type="component" value="Unassembled WGS sequence"/>
</dbReference>
<accession>A0A0G4EKK7</accession>
<dbReference type="STRING" id="1169540.A0A0G4EKK7"/>
<sequence length="959" mass="106353">MAAFVIYVRTQRRRRMARGSAKDTVKSAETTPTSSLSPPRNAGSPQSSTPRDNTIPRDPPSLSTRQPSTPSRSVYGEVADIEINSQHRLADLLDQPRRLALVLLRLCAERHLLALDIYDELVRVGYPFVMPSTTPSATPTPTLSSSTSESTDVTAVTPQPQPQPHPPNTAKNCEGWGWEEVFTSIVQLCIHTSQFAKAAGVLERFRADPSLRPTLHFYASIMNAYAAKQRYEQAVGLYEFVLADGLQPDTVMLSCLINLAADLSWNEKAIFFFERLKEIGTPSVKAYMTLVRIYGRIGDYQAAMDTLNAMVASGVEPDTLLINQVLLGCVNGGRVDIAEDIIQGTLIHSRRELLDIVSVNTLLKGYTHANLFDKAMEAFNCLLGGELQLAPNDISFNTLIDAAIRTQRQDSAWELLSMMEAAGVQPDFCTVSTLIKGIVNLPPVPLPSAHAPFGFQGSMRQHPDTEAALLHRQRHIDRVLLLLAKLSAREPPVSFVADGKRTAGKFREAVFDSMLDACVAMRDLDTLQRTFKLMKANGVTPSAVTYGTLINAFGQCGQLPACFELWDEMQRDGLQPTSVTYGCLIDACINQNDLHTAHRLFQEIQQHPPPLHQHQQQQQQQQTASGGEQECGRQGNTMLYTTLIKGFAKSRQTDRAMEVYESMKREGVPRNSVTTNDGRLNDVLQDMVACKIEPDLITYSILIKGNCENGKLDRAVELLYSMKAKGFVPDEIVYNSLLKGCSHAGDVALAEKLLEDLARDEIRPSNVTFSILVKMYGRLRLVEEAFQTVQEMREVYQLQPGVFVYTTLIQACVRSTHFKRAFEVFQEMQMTGVEPDAVTLGALLLGCVHAGRLEVATQIVQMAYGLRSHVELQSAGYDLPPLRLIPPPHKPVIPWLPLQPEVINNIIASCQRNCRHDLADELVKVWQEHGTHTGDDWRCGARGGRGGGGIKRYGVHNRV</sequence>
<feature type="region of interest" description="Disordered" evidence="3">
    <location>
        <begin position="608"/>
        <end position="631"/>
    </location>
</feature>
<dbReference type="NCBIfam" id="TIGR00756">
    <property type="entry name" value="PPR"/>
    <property type="match status" value="9"/>
</dbReference>
<evidence type="ECO:0000313" key="4">
    <source>
        <dbReference type="EMBL" id="CEL97092.1"/>
    </source>
</evidence>
<dbReference type="InParanoid" id="A0A0G4EKK7"/>
<feature type="repeat" description="PPR" evidence="2">
    <location>
        <begin position="392"/>
        <end position="426"/>
    </location>
</feature>
<evidence type="ECO:0000256" key="1">
    <source>
        <dbReference type="ARBA" id="ARBA00022737"/>
    </source>
</evidence>
<evidence type="ECO:0008006" key="6">
    <source>
        <dbReference type="Google" id="ProtNLM"/>
    </source>
</evidence>
<dbReference type="PhylomeDB" id="A0A0G4EKK7"/>
<name>A0A0G4EKK7_VITBC</name>
<dbReference type="InterPro" id="IPR051240">
    <property type="entry name" value="Mito_RNA-Proc/Resp"/>
</dbReference>
<keyword evidence="1" id="KW-0677">Repeat</keyword>
<feature type="compositionally biased region" description="Polar residues" evidence="3">
    <location>
        <begin position="61"/>
        <end position="72"/>
    </location>
</feature>
<feature type="repeat" description="PPR" evidence="2">
    <location>
        <begin position="695"/>
        <end position="729"/>
    </location>
</feature>
<feature type="repeat" description="PPR" evidence="2">
    <location>
        <begin position="801"/>
        <end position="835"/>
    </location>
</feature>
<feature type="compositionally biased region" description="Low complexity" evidence="3">
    <location>
        <begin position="612"/>
        <end position="622"/>
    </location>
</feature>
<reference evidence="4 5" key="1">
    <citation type="submission" date="2014-11" db="EMBL/GenBank/DDBJ databases">
        <authorList>
            <person name="Zhu J."/>
            <person name="Qi W."/>
            <person name="Song R."/>
        </authorList>
    </citation>
    <scope>NUCLEOTIDE SEQUENCE [LARGE SCALE GENOMIC DNA]</scope>
</reference>
<dbReference type="InterPro" id="IPR002885">
    <property type="entry name" value="PPR_rpt"/>
</dbReference>
<protein>
    <recommendedName>
        <fullName evidence="6">Pentacotripeptide-repeat region of PRORP domain-containing protein</fullName>
    </recommendedName>
</protein>
<feature type="repeat" description="PPR" evidence="2">
    <location>
        <begin position="214"/>
        <end position="248"/>
    </location>
</feature>